<dbReference type="AlphaFoldDB" id="A0A329UC89"/>
<evidence type="ECO:0000313" key="3">
    <source>
        <dbReference type="Proteomes" id="UP000251281"/>
    </source>
</evidence>
<accession>A0A329UC89</accession>
<dbReference type="Pfam" id="PF13524">
    <property type="entry name" value="Glyco_trans_1_2"/>
    <property type="match status" value="1"/>
</dbReference>
<name>A0A329UC89_9FIRM</name>
<reference evidence="2 3" key="1">
    <citation type="submission" date="2018-02" db="EMBL/GenBank/DDBJ databases">
        <title>Complete genome sequencing of Faecalibacterium prausnitzii strains isolated from the human gut.</title>
        <authorList>
            <person name="Fitzgerald B.C."/>
            <person name="Shkoporov A.N."/>
            <person name="Ross P.R."/>
            <person name="Hill C."/>
        </authorList>
    </citation>
    <scope>NUCLEOTIDE SEQUENCE [LARGE SCALE GENOMIC DNA]</scope>
    <source>
        <strain evidence="2 3">APC923/51-1</strain>
    </source>
</reference>
<dbReference type="InterPro" id="IPR055259">
    <property type="entry name" value="YkvP/CgeB_Glyco_trans-like"/>
</dbReference>
<sequence>MEVAVKLATREGAAHVSGILAGFTLLAKRGELTLRVQDERQGSPIAREALLETEIDGRTVVFDLMDGYFYNDPAAVLALFRRADVVFKRSFSAEKNRQFPGGIPAKLRPLGLNYYVTCPGSPLEAERSAKSRLKQWALSTRCYPQDFEACLTRVRKKPRILFLTRLWDPEEPAVQQYPELQAEWRQVNADRIELLHRLQSAFPEQFTGGVSDNACARQLCPELIVPDKLTGKRAYLHRMQHTEICVASTGLHGSTGWKLAEYVAAGRAIVTEPLRYTLPGGFEEGKNYKMYTSPAECETQLRQLLTDPAAILAMAQHNAAYYQAWLRPEQQVRQALRQLETGER</sequence>
<dbReference type="GO" id="GO:0016740">
    <property type="term" value="F:transferase activity"/>
    <property type="evidence" value="ECO:0007669"/>
    <property type="project" value="UniProtKB-KW"/>
</dbReference>
<keyword evidence="2" id="KW-0808">Transferase</keyword>
<dbReference type="EMBL" id="PRLD01000003">
    <property type="protein sequence ID" value="RAW59075.1"/>
    <property type="molecule type" value="Genomic_DNA"/>
</dbReference>
<feature type="domain" description="Spore protein YkvP/CgeB glycosyl transferase-like" evidence="1">
    <location>
        <begin position="234"/>
        <end position="334"/>
    </location>
</feature>
<comment type="caution">
    <text evidence="2">The sequence shown here is derived from an EMBL/GenBank/DDBJ whole genome shotgun (WGS) entry which is preliminary data.</text>
</comment>
<proteinExistence type="predicted"/>
<dbReference type="RefSeq" id="WP_112090490.1">
    <property type="nucleotide sequence ID" value="NZ_PRLD01000003.1"/>
</dbReference>
<gene>
    <name evidence="2" type="ORF">C4N24_04605</name>
</gene>
<organism evidence="2 3">
    <name type="scientific">Faecalibacterium prausnitzii</name>
    <dbReference type="NCBI Taxonomy" id="853"/>
    <lineage>
        <taxon>Bacteria</taxon>
        <taxon>Bacillati</taxon>
        <taxon>Bacillota</taxon>
        <taxon>Clostridia</taxon>
        <taxon>Eubacteriales</taxon>
        <taxon>Oscillospiraceae</taxon>
        <taxon>Faecalibacterium</taxon>
    </lineage>
</organism>
<evidence type="ECO:0000313" key="2">
    <source>
        <dbReference type="EMBL" id="RAW59075.1"/>
    </source>
</evidence>
<evidence type="ECO:0000259" key="1">
    <source>
        <dbReference type="Pfam" id="PF13524"/>
    </source>
</evidence>
<dbReference type="Proteomes" id="UP000251281">
    <property type="component" value="Unassembled WGS sequence"/>
</dbReference>
<protein>
    <submittedName>
        <fullName evidence="2">Glycosyltransferase family 1 protein</fullName>
    </submittedName>
</protein>